<feature type="chain" id="PRO_5014759916" evidence="1">
    <location>
        <begin position="28"/>
        <end position="76"/>
    </location>
</feature>
<organism evidence="2">
    <name type="scientific">Anopheles darlingi</name>
    <name type="common">Mosquito</name>
    <dbReference type="NCBI Taxonomy" id="43151"/>
    <lineage>
        <taxon>Eukaryota</taxon>
        <taxon>Metazoa</taxon>
        <taxon>Ecdysozoa</taxon>
        <taxon>Arthropoda</taxon>
        <taxon>Hexapoda</taxon>
        <taxon>Insecta</taxon>
        <taxon>Pterygota</taxon>
        <taxon>Neoptera</taxon>
        <taxon>Endopterygota</taxon>
        <taxon>Diptera</taxon>
        <taxon>Nematocera</taxon>
        <taxon>Culicoidea</taxon>
        <taxon>Culicidae</taxon>
        <taxon>Anophelinae</taxon>
        <taxon>Anopheles</taxon>
    </lineage>
</organism>
<accession>A0A2M4DCN9</accession>
<reference evidence="2" key="1">
    <citation type="submission" date="2018-01" db="EMBL/GenBank/DDBJ databases">
        <title>An insight into the sialome of Amazonian anophelines.</title>
        <authorList>
            <person name="Ribeiro J.M."/>
            <person name="Scarpassa V."/>
            <person name="Calvo E."/>
        </authorList>
    </citation>
    <scope>NUCLEOTIDE SEQUENCE</scope>
</reference>
<feature type="signal peptide" evidence="1">
    <location>
        <begin position="1"/>
        <end position="27"/>
    </location>
</feature>
<protein>
    <submittedName>
        <fullName evidence="2">Putative secreted protein</fullName>
    </submittedName>
</protein>
<keyword evidence="1" id="KW-0732">Signal</keyword>
<dbReference type="EMBL" id="GGFL01011159">
    <property type="protein sequence ID" value="MBW75337.1"/>
    <property type="molecule type" value="Transcribed_RNA"/>
</dbReference>
<evidence type="ECO:0000313" key="2">
    <source>
        <dbReference type="EMBL" id="MBW75337.1"/>
    </source>
</evidence>
<evidence type="ECO:0000256" key="1">
    <source>
        <dbReference type="SAM" id="SignalP"/>
    </source>
</evidence>
<name>A0A2M4DCN9_ANODA</name>
<dbReference type="AlphaFoldDB" id="A0A2M4DCN9"/>
<proteinExistence type="predicted"/>
<sequence length="76" mass="8618">MQCLFTVISQPLAALLLVVLEERPVKSVQLLKDSHSIKTNWSLSLSQQMPETFPHLLYRPVRRGTPHLSLCVCCLC</sequence>